<name>A0A437A482_ARTFL</name>
<dbReference type="EMBL" id="SAEB01000006">
    <property type="protein sequence ID" value="RVD85938.1"/>
    <property type="molecule type" value="Genomic_DNA"/>
</dbReference>
<dbReference type="Proteomes" id="UP000283090">
    <property type="component" value="Unassembled WGS sequence"/>
</dbReference>
<dbReference type="PRINTS" id="PR00081">
    <property type="entry name" value="GDHRDH"/>
</dbReference>
<comment type="similarity">
    <text evidence="1">Belongs to the short-chain dehydrogenases/reductases (SDR) family.</text>
</comment>
<organism evidence="5 6">
    <name type="scientific">Arthrobotrys flagrans</name>
    <name type="common">Nematode-trapping fungus</name>
    <name type="synonym">Trichothecium flagrans</name>
    <dbReference type="NCBI Taxonomy" id="97331"/>
    <lineage>
        <taxon>Eukaryota</taxon>
        <taxon>Fungi</taxon>
        <taxon>Dikarya</taxon>
        <taxon>Ascomycota</taxon>
        <taxon>Pezizomycotina</taxon>
        <taxon>Orbiliomycetes</taxon>
        <taxon>Orbiliales</taxon>
        <taxon>Orbiliaceae</taxon>
        <taxon>Arthrobotrys</taxon>
    </lineage>
</organism>
<dbReference type="GO" id="GO:0016616">
    <property type="term" value="F:oxidoreductase activity, acting on the CH-OH group of donors, NAD or NADP as acceptor"/>
    <property type="evidence" value="ECO:0007669"/>
    <property type="project" value="TreeGrafter"/>
</dbReference>
<evidence type="ECO:0000313" key="6">
    <source>
        <dbReference type="Proteomes" id="UP000283090"/>
    </source>
</evidence>
<dbReference type="CDD" id="cd05233">
    <property type="entry name" value="SDR_c"/>
    <property type="match status" value="1"/>
</dbReference>
<evidence type="ECO:0008006" key="7">
    <source>
        <dbReference type="Google" id="ProtNLM"/>
    </source>
</evidence>
<sequence length="275" mass="29253">MSSYEPQPYPTTTLLAYKTAAITGGVTGIGRAIVKELIHQGATVSINHLDDASSKASFDSLKSEIAATLSDPTEIDSILLNVPGDISQPETSTEFIAKTIEKFGKLDIFVSNAGICDFHEFLSLPPELYQKHRAVNLDGAYYSTQAAANAMKSFGKGGSIIAISSISALVGGAGQTHYTPTKAGVLSLMQSAACALGQYGIRCNAILPGVIRTRLNEEDLKDEEKRKYMEGRMALGRLGHPTDIAGPVVFLASDLSRYMTGAQLLVDGGAFVNFQ</sequence>
<dbReference type="GO" id="GO:0006633">
    <property type="term" value="P:fatty acid biosynthetic process"/>
    <property type="evidence" value="ECO:0007669"/>
    <property type="project" value="TreeGrafter"/>
</dbReference>
<comment type="caution">
    <text evidence="5">The sequence shown here is derived from an EMBL/GenBank/DDBJ whole genome shotgun (WGS) entry which is preliminary data.</text>
</comment>
<protein>
    <recommendedName>
        <fullName evidence="7">L-rhamnose-1-dehydrogenase</fullName>
    </recommendedName>
</protein>
<dbReference type="VEuPathDB" id="FungiDB:DFL_004239"/>
<dbReference type="GO" id="GO:0019301">
    <property type="term" value="P:rhamnose catabolic process"/>
    <property type="evidence" value="ECO:0007669"/>
    <property type="project" value="UniProtKB-ARBA"/>
</dbReference>
<dbReference type="AlphaFoldDB" id="A0A437A482"/>
<dbReference type="Gene3D" id="3.40.50.720">
    <property type="entry name" value="NAD(P)-binding Rossmann-like Domain"/>
    <property type="match status" value="1"/>
</dbReference>
<keyword evidence="6" id="KW-1185">Reference proteome</keyword>
<dbReference type="InterPro" id="IPR036291">
    <property type="entry name" value="NAD(P)-bd_dom_sf"/>
</dbReference>
<proteinExistence type="inferred from homology"/>
<keyword evidence="4" id="KW-0684">Rhamnose metabolism</keyword>
<dbReference type="SUPFAM" id="SSF51735">
    <property type="entry name" value="NAD(P)-binding Rossmann-fold domains"/>
    <property type="match status" value="1"/>
</dbReference>
<accession>A0A437A482</accession>
<keyword evidence="2" id="KW-0521">NADP</keyword>
<dbReference type="OrthoDB" id="417891at2759"/>
<evidence type="ECO:0000256" key="1">
    <source>
        <dbReference type="ARBA" id="ARBA00006484"/>
    </source>
</evidence>
<gene>
    <name evidence="5" type="ORF">DFL_004239</name>
</gene>
<dbReference type="Pfam" id="PF13561">
    <property type="entry name" value="adh_short_C2"/>
    <property type="match status" value="1"/>
</dbReference>
<dbReference type="GO" id="GO:0048038">
    <property type="term" value="F:quinone binding"/>
    <property type="evidence" value="ECO:0007669"/>
    <property type="project" value="TreeGrafter"/>
</dbReference>
<dbReference type="GeneID" id="93586550"/>
<dbReference type="FunFam" id="3.40.50.720:FF:000417">
    <property type="entry name" value="Glucose 1-dehydrogenase, putative"/>
    <property type="match status" value="1"/>
</dbReference>
<dbReference type="STRING" id="97331.A0A437A482"/>
<dbReference type="PRINTS" id="PR00080">
    <property type="entry name" value="SDRFAMILY"/>
</dbReference>
<dbReference type="InterPro" id="IPR002347">
    <property type="entry name" value="SDR_fam"/>
</dbReference>
<evidence type="ECO:0000256" key="2">
    <source>
        <dbReference type="ARBA" id="ARBA00022857"/>
    </source>
</evidence>
<keyword evidence="3" id="KW-0560">Oxidoreductase</keyword>
<dbReference type="PANTHER" id="PTHR42760">
    <property type="entry name" value="SHORT-CHAIN DEHYDROGENASES/REDUCTASES FAMILY MEMBER"/>
    <property type="match status" value="1"/>
</dbReference>
<evidence type="ECO:0000256" key="3">
    <source>
        <dbReference type="ARBA" id="ARBA00023002"/>
    </source>
</evidence>
<reference evidence="5 6" key="1">
    <citation type="submission" date="2019-01" db="EMBL/GenBank/DDBJ databases">
        <title>Intercellular communication is required for trap formation in the nematode-trapping fungus Duddingtonia flagrans.</title>
        <authorList>
            <person name="Youssar L."/>
            <person name="Wernet V."/>
            <person name="Hensel N."/>
            <person name="Hildebrandt H.-G."/>
            <person name="Fischer R."/>
        </authorList>
    </citation>
    <scope>NUCLEOTIDE SEQUENCE [LARGE SCALE GENOMIC DNA]</scope>
    <source>
        <strain evidence="5 6">CBS H-5679</strain>
    </source>
</reference>
<dbReference type="RefSeq" id="XP_067491482.1">
    <property type="nucleotide sequence ID" value="XM_067633299.1"/>
</dbReference>
<evidence type="ECO:0000313" key="5">
    <source>
        <dbReference type="EMBL" id="RVD85938.1"/>
    </source>
</evidence>
<dbReference type="PANTHER" id="PTHR42760:SF83">
    <property type="entry name" value="(3R)-3-HYDROXYACYL-COA DEHYDROGENASE"/>
    <property type="match status" value="1"/>
</dbReference>
<evidence type="ECO:0000256" key="4">
    <source>
        <dbReference type="ARBA" id="ARBA00023308"/>
    </source>
</evidence>